<comment type="caution">
    <text evidence="1">The sequence shown here is derived from an EMBL/GenBank/DDBJ whole genome shotgun (WGS) entry which is preliminary data.</text>
</comment>
<organism evidence="1 2">
    <name type="scientific">Bifidobacterium adolescentis</name>
    <dbReference type="NCBI Taxonomy" id="1680"/>
    <lineage>
        <taxon>Bacteria</taxon>
        <taxon>Bacillati</taxon>
        <taxon>Actinomycetota</taxon>
        <taxon>Actinomycetes</taxon>
        <taxon>Bifidobacteriales</taxon>
        <taxon>Bifidobacteriaceae</taxon>
        <taxon>Bifidobacterium</taxon>
    </lineage>
</organism>
<dbReference type="RefSeq" id="WP_236838113.1">
    <property type="nucleotide sequence ID" value="NZ_LNKD01000001.1"/>
</dbReference>
<proteinExistence type="predicted"/>
<gene>
    <name evidence="1" type="ORF">B0487_1363</name>
</gene>
<sequence>MRDAFAPRVGATGVALADVGLVAGGAGVAEGVLVGDGVGGHGDRVFVPRRVEAADVVSAGGAIRLALDQAQAGDVAFGARGADVDDPMLGPVGARDLDVALDASLAGVRGGGVGRGGVDLAAPGDLRFPAVDGHVGVLGLVRLVEACGDGGGQIAAAGDESDVVAVGAGGLDAFAERVRVVLAPGGRAVPVRRDPLVVGGAGGAGHAQVLVRQRGRIVILDAADGDGSEFAQGRVVRGQRHGVAGRGVGRVRGLAVVALALLVGERRAVRLPGDRVQVADGFGEPVAHRVHGLVGRAGPVELVGLFYRVGQVLEARGGVFAGTLVVCLAGRGDGLREARVVGVAFGGQGGLPFLALDLAGGGALAHDLAVMQCGFAPGDLVFGPVGQADVPHWRLVVVLQGERAPVGCLPCAVLQGERGAVAQRGRRARGPGGGHVDGGVAVLRFGGQDAGSRGHAEVGMLLGRVGEGQRDGGAVGSLHAGIVGALVERGQGLSVGQGERALVVGREDGAHQRPGGGVTGVCLVLVIRAVAGCG</sequence>
<dbReference type="EMBL" id="LNKD01000001">
    <property type="protein sequence ID" value="OSG88442.1"/>
    <property type="molecule type" value="Genomic_DNA"/>
</dbReference>
<dbReference type="Proteomes" id="UP000193377">
    <property type="component" value="Unassembled WGS sequence"/>
</dbReference>
<reference evidence="1 2" key="1">
    <citation type="journal article" date="2016" name="Sci. Rep.">
        <title>Evaluation of genetic diversity among strains of the human gut commensal Bifidobacterium adolescentis.</title>
        <authorList>
            <person name="Duranti S."/>
            <person name="Milani C."/>
            <person name="Lugli G.A."/>
            <person name="Mancabelli L."/>
            <person name="Turroni F."/>
            <person name="Ferrario C."/>
            <person name="Mangifesta M."/>
            <person name="Viappiani A."/>
            <person name="Sanchez B."/>
            <person name="Margolles A."/>
            <person name="van Sinderen D."/>
            <person name="Ventura M."/>
        </authorList>
    </citation>
    <scope>NUCLEOTIDE SEQUENCE [LARGE SCALE GENOMIC DNA]</scope>
    <source>
        <strain evidence="1 2">487B</strain>
    </source>
</reference>
<name>A0A1X2Z205_BIFAD</name>
<evidence type="ECO:0000313" key="1">
    <source>
        <dbReference type="EMBL" id="OSG88442.1"/>
    </source>
</evidence>
<accession>A0A1X2Z205</accession>
<evidence type="ECO:0000313" key="2">
    <source>
        <dbReference type="Proteomes" id="UP000193377"/>
    </source>
</evidence>
<protein>
    <submittedName>
        <fullName evidence="1">Uncharacterized protein</fullName>
    </submittedName>
</protein>
<dbReference type="AlphaFoldDB" id="A0A1X2Z205"/>